<gene>
    <name evidence="2" type="ORF">SAMN05444355_11916</name>
</gene>
<dbReference type="OrthoDB" id="9806939at2"/>
<proteinExistence type="predicted"/>
<evidence type="ECO:0000259" key="1">
    <source>
        <dbReference type="Pfam" id="PF12702"/>
    </source>
</evidence>
<organism evidence="2 3">
    <name type="scientific">Flavobacterium frigoris</name>
    <dbReference type="NCBI Taxonomy" id="229204"/>
    <lineage>
        <taxon>Bacteria</taxon>
        <taxon>Pseudomonadati</taxon>
        <taxon>Bacteroidota</taxon>
        <taxon>Flavobacteriia</taxon>
        <taxon>Flavobacteriales</taxon>
        <taxon>Flavobacteriaceae</taxon>
        <taxon>Flavobacterium</taxon>
    </lineage>
</organism>
<sequence length="255" mass="29302">MKNIKIGLLIFGLILLNSCKDAQKNNIDKETQSELEVSEKSNLQTDKDLVIGSWKDTSESALHFTLFADGTAQSDNMATLLYKNWRLDGNTIIFTIESIGNKTSSTDEEVYEIQKLDENELILKKENRSYKYIKSNKKDDDNEKFVMIDTEEVNEMVTKEKQNLSAQDVMKLYYPLQAEGVEGNEKIEIAEKISDNGNAVVTLIHDNLLDDSVKGEKHIMELKRAKDRWTVVSIKKNWKCRKDRGHTDWGIKMCK</sequence>
<evidence type="ECO:0000313" key="2">
    <source>
        <dbReference type="EMBL" id="SER67623.1"/>
    </source>
</evidence>
<feature type="domain" description="Lipocalin-like" evidence="1">
    <location>
        <begin position="49"/>
        <end position="134"/>
    </location>
</feature>
<dbReference type="InterPro" id="IPR024311">
    <property type="entry name" value="Lipocalin-like"/>
</dbReference>
<name>A0A1H9R6Q1_FLAFI</name>
<reference evidence="3" key="1">
    <citation type="submission" date="2016-10" db="EMBL/GenBank/DDBJ databases">
        <authorList>
            <person name="Varghese N."/>
            <person name="Submissions S."/>
        </authorList>
    </citation>
    <scope>NUCLEOTIDE SEQUENCE [LARGE SCALE GENOMIC DNA]</scope>
    <source>
        <strain evidence="3">DSM 15719</strain>
    </source>
</reference>
<protein>
    <submittedName>
        <fullName evidence="2">Lipocalin-like</fullName>
    </submittedName>
</protein>
<dbReference type="Proteomes" id="UP000183658">
    <property type="component" value="Unassembled WGS sequence"/>
</dbReference>
<dbReference type="RefSeq" id="WP_074724563.1">
    <property type="nucleotide sequence ID" value="NZ_CBCRVS010000006.1"/>
</dbReference>
<dbReference type="Pfam" id="PF12702">
    <property type="entry name" value="Lipocalin_3"/>
    <property type="match status" value="1"/>
</dbReference>
<evidence type="ECO:0000313" key="3">
    <source>
        <dbReference type="Proteomes" id="UP000183658"/>
    </source>
</evidence>
<dbReference type="Gene3D" id="2.40.128.280">
    <property type="match status" value="1"/>
</dbReference>
<accession>A0A1H9R6Q1</accession>
<dbReference type="EMBL" id="FOFZ01000019">
    <property type="protein sequence ID" value="SER67623.1"/>
    <property type="molecule type" value="Genomic_DNA"/>
</dbReference>
<keyword evidence="3" id="KW-1185">Reference proteome</keyword>
<dbReference type="AlphaFoldDB" id="A0A1H9R6Q1"/>